<feature type="domain" description="Calponin-homology (CH)" evidence="6">
    <location>
        <begin position="57"/>
        <end position="181"/>
    </location>
</feature>
<dbReference type="Proteomes" id="UP001235939">
    <property type="component" value="Chromosome 03"/>
</dbReference>
<name>A0ABY6K9N1_9ARAC</name>
<dbReference type="EMBL" id="CP092865">
    <property type="protein sequence ID" value="UYV64412.1"/>
    <property type="molecule type" value="Genomic_DNA"/>
</dbReference>
<comment type="similarity">
    <text evidence="4">Belongs to the GAS2 family.</text>
</comment>
<dbReference type="InterPro" id="IPR003108">
    <property type="entry name" value="GAR_dom"/>
</dbReference>
<proteinExistence type="inferred from homology"/>
<dbReference type="Gene3D" id="3.30.920.20">
    <property type="entry name" value="Gas2-like domain"/>
    <property type="match status" value="1"/>
</dbReference>
<dbReference type="PANTHER" id="PTHR46756:SF18">
    <property type="entry name" value="GAS2-LIKE PROTEIN PICKLED EGGS"/>
    <property type="match status" value="1"/>
</dbReference>
<dbReference type="PANTHER" id="PTHR46756">
    <property type="entry name" value="TRANSGELIN"/>
    <property type="match status" value="1"/>
</dbReference>
<accession>A0ABY6K9N1</accession>
<dbReference type="PROSITE" id="PS50021">
    <property type="entry name" value="CH"/>
    <property type="match status" value="1"/>
</dbReference>
<evidence type="ECO:0000256" key="1">
    <source>
        <dbReference type="ARBA" id="ARBA00004245"/>
    </source>
</evidence>
<dbReference type="PROSITE" id="PS51460">
    <property type="entry name" value="GAR"/>
    <property type="match status" value="1"/>
</dbReference>
<keyword evidence="2" id="KW-0963">Cytoplasm</keyword>
<dbReference type="InterPro" id="IPR036534">
    <property type="entry name" value="GAR_dom_sf"/>
</dbReference>
<feature type="region of interest" description="Disordered" evidence="5">
    <location>
        <begin position="395"/>
        <end position="473"/>
    </location>
</feature>
<sequence length="512" mass="57305">MTCIFGAPPLGLCLKLSFFAARAPTRPVPSDAMTSEELPALAPRPLQPFRTDEEYLWAMKEDLAYWLTELLETPISPETFLEQMETGVLLWSLATEIIRRKQLQLEGQQSDKKVHQPLAPHSVSRAQPGTFLARDNISRFITWCHHSVGIKECLLFETDDLVLRKNEKNFILCLSLSWRWLESGQNAELEQPQLEKSNSMRSLHERVIELLNRCDCPSQFPMIRVSDGKYRIGDTKVLIFVRILRTHIMVRVGGGWDTLEHYLDKHDPCRCKSGHRTSVAAKLSFKQSPKGGAPKMQVIYTRPPALASTGGSMPTSPQLRRRSAPYGGEIPERGPSRCSDDSLGSLGIHVRPYPSSSADSSSETEGLCGKSRKTSPRKMMKLGAETNEASKISLKAQSTEDIYRNGAMRGRSPRVESPNSLGERKASNPSANIPRSRSHTGDELEGGLCRVGPGRYSYRNPRPATASVDAGRKTWTFRQRSQRPALEPGDQVLRSMDNPCPRCIQEKILLLQ</sequence>
<dbReference type="SMART" id="SM00243">
    <property type="entry name" value="GAS2"/>
    <property type="match status" value="1"/>
</dbReference>
<keyword evidence="3" id="KW-0206">Cytoskeleton</keyword>
<dbReference type="SUPFAM" id="SSF47576">
    <property type="entry name" value="Calponin-homology domain, CH-domain"/>
    <property type="match status" value="1"/>
</dbReference>
<feature type="compositionally biased region" description="Basic and acidic residues" evidence="5">
    <location>
        <begin position="330"/>
        <end position="340"/>
    </location>
</feature>
<dbReference type="Gene3D" id="1.10.418.10">
    <property type="entry name" value="Calponin-like domain"/>
    <property type="match status" value="1"/>
</dbReference>
<evidence type="ECO:0000256" key="3">
    <source>
        <dbReference type="ARBA" id="ARBA00023212"/>
    </source>
</evidence>
<evidence type="ECO:0000313" key="9">
    <source>
        <dbReference type="Proteomes" id="UP001235939"/>
    </source>
</evidence>
<dbReference type="Pfam" id="PF00307">
    <property type="entry name" value="CH"/>
    <property type="match status" value="1"/>
</dbReference>
<feature type="compositionally biased region" description="Polar residues" evidence="5">
    <location>
        <begin position="309"/>
        <end position="318"/>
    </location>
</feature>
<evidence type="ECO:0000259" key="6">
    <source>
        <dbReference type="PROSITE" id="PS50021"/>
    </source>
</evidence>
<dbReference type="SUPFAM" id="SSF143575">
    <property type="entry name" value="GAS2 domain-like"/>
    <property type="match status" value="1"/>
</dbReference>
<evidence type="ECO:0000259" key="7">
    <source>
        <dbReference type="PROSITE" id="PS51460"/>
    </source>
</evidence>
<organism evidence="8 9">
    <name type="scientific">Cordylochernes scorpioides</name>
    <dbReference type="NCBI Taxonomy" id="51811"/>
    <lineage>
        <taxon>Eukaryota</taxon>
        <taxon>Metazoa</taxon>
        <taxon>Ecdysozoa</taxon>
        <taxon>Arthropoda</taxon>
        <taxon>Chelicerata</taxon>
        <taxon>Arachnida</taxon>
        <taxon>Pseudoscorpiones</taxon>
        <taxon>Cheliferoidea</taxon>
        <taxon>Chernetidae</taxon>
        <taxon>Cordylochernes</taxon>
    </lineage>
</organism>
<dbReference type="InterPro" id="IPR036872">
    <property type="entry name" value="CH_dom_sf"/>
</dbReference>
<protein>
    <submittedName>
        <fullName evidence="8">GAS2L1</fullName>
    </submittedName>
</protein>
<reference evidence="8 9" key="1">
    <citation type="submission" date="2022-01" db="EMBL/GenBank/DDBJ databases">
        <title>A chromosomal length assembly of Cordylochernes scorpioides.</title>
        <authorList>
            <person name="Zeh D."/>
            <person name="Zeh J."/>
        </authorList>
    </citation>
    <scope>NUCLEOTIDE SEQUENCE [LARGE SCALE GENOMIC DNA]</scope>
    <source>
        <strain evidence="8">IN4F17</strain>
        <tissue evidence="8">Whole Body</tissue>
    </source>
</reference>
<feature type="domain" description="GAR" evidence="7">
    <location>
        <begin position="198"/>
        <end position="270"/>
    </location>
</feature>
<comment type="subcellular location">
    <subcellularLocation>
        <location evidence="1">Cytoplasm</location>
        <location evidence="1">Cytoskeleton</location>
    </subcellularLocation>
</comment>
<evidence type="ECO:0000256" key="2">
    <source>
        <dbReference type="ARBA" id="ARBA00022490"/>
    </source>
</evidence>
<keyword evidence="9" id="KW-1185">Reference proteome</keyword>
<dbReference type="InterPro" id="IPR001715">
    <property type="entry name" value="CH_dom"/>
</dbReference>
<evidence type="ECO:0000256" key="5">
    <source>
        <dbReference type="SAM" id="MobiDB-lite"/>
    </source>
</evidence>
<evidence type="ECO:0000313" key="8">
    <source>
        <dbReference type="EMBL" id="UYV64412.1"/>
    </source>
</evidence>
<evidence type="ECO:0000256" key="4">
    <source>
        <dbReference type="ARBA" id="ARBA00038441"/>
    </source>
</evidence>
<dbReference type="Pfam" id="PF02187">
    <property type="entry name" value="GAS2"/>
    <property type="match status" value="1"/>
</dbReference>
<feature type="region of interest" description="Disordered" evidence="5">
    <location>
        <begin position="304"/>
        <end position="378"/>
    </location>
</feature>
<gene>
    <name evidence="8" type="ORF">LAZ67_3000616</name>
</gene>